<reference evidence="2" key="1">
    <citation type="submission" date="2016-10" db="EMBL/GenBank/DDBJ databases">
        <authorList>
            <person name="Varghese N."/>
            <person name="Submissions S."/>
        </authorList>
    </citation>
    <scope>NUCLEOTIDE SEQUENCE [LARGE SCALE GENOMIC DNA]</scope>
    <source>
        <strain evidence="2">DSM 11005</strain>
    </source>
</reference>
<proteinExistence type="predicted"/>
<dbReference type="Proteomes" id="UP000198943">
    <property type="component" value="Unassembled WGS sequence"/>
</dbReference>
<protein>
    <submittedName>
        <fullName evidence="1">Uncharacterized protein</fullName>
    </submittedName>
</protein>
<keyword evidence="2" id="KW-1185">Reference proteome</keyword>
<accession>A0A1G6M3D0</accession>
<name>A0A1G6M3D0_9FIRM</name>
<organism evidence="1 2">
    <name type="scientific">Succiniclasticum ruminis</name>
    <dbReference type="NCBI Taxonomy" id="40841"/>
    <lineage>
        <taxon>Bacteria</taxon>
        <taxon>Bacillati</taxon>
        <taxon>Bacillota</taxon>
        <taxon>Negativicutes</taxon>
        <taxon>Acidaminococcales</taxon>
        <taxon>Acidaminococcaceae</taxon>
        <taxon>Succiniclasticum</taxon>
    </lineage>
</organism>
<dbReference type="RefSeq" id="WP_093730468.1">
    <property type="nucleotide sequence ID" value="NZ_FMYW01000008.1"/>
</dbReference>
<sequence>MKCKICGGTGTSNTCVNGTFKPCTFCDGTGEYEPFDADIELDKLDSEPQTNEEWFCGLSTEEKAKFFKEISEKCTNCGGTIEFDEIGECPFGRCRTGLNEYMDWLKEKHDEM</sequence>
<dbReference type="EMBL" id="FMYW01000008">
    <property type="protein sequence ID" value="SDC49999.1"/>
    <property type="molecule type" value="Genomic_DNA"/>
</dbReference>
<evidence type="ECO:0000313" key="1">
    <source>
        <dbReference type="EMBL" id="SDC49999.1"/>
    </source>
</evidence>
<evidence type="ECO:0000313" key="2">
    <source>
        <dbReference type="Proteomes" id="UP000198943"/>
    </source>
</evidence>
<dbReference type="AlphaFoldDB" id="A0A1G6M3D0"/>
<gene>
    <name evidence="1" type="ORF">SAMN04487864_108155</name>
</gene>